<organism evidence="1 2">
    <name type="scientific">Ricinus communis</name>
    <name type="common">Castor bean</name>
    <dbReference type="NCBI Taxonomy" id="3988"/>
    <lineage>
        <taxon>Eukaryota</taxon>
        <taxon>Viridiplantae</taxon>
        <taxon>Streptophyta</taxon>
        <taxon>Embryophyta</taxon>
        <taxon>Tracheophyta</taxon>
        <taxon>Spermatophyta</taxon>
        <taxon>Magnoliopsida</taxon>
        <taxon>eudicotyledons</taxon>
        <taxon>Gunneridae</taxon>
        <taxon>Pentapetalae</taxon>
        <taxon>rosids</taxon>
        <taxon>fabids</taxon>
        <taxon>Malpighiales</taxon>
        <taxon>Euphorbiaceae</taxon>
        <taxon>Acalyphoideae</taxon>
        <taxon>Acalypheae</taxon>
        <taxon>Ricinus</taxon>
    </lineage>
</organism>
<evidence type="ECO:0000313" key="2">
    <source>
        <dbReference type="Proteomes" id="UP000008311"/>
    </source>
</evidence>
<accession>B9TNS7</accession>
<dbReference type="AlphaFoldDB" id="B9TNS7"/>
<dbReference type="InParanoid" id="B9TNS7"/>
<dbReference type="EMBL" id="EQ993453">
    <property type="protein sequence ID" value="EEF22488.1"/>
    <property type="molecule type" value="Genomic_DNA"/>
</dbReference>
<reference evidence="2" key="1">
    <citation type="journal article" date="2010" name="Nat. Biotechnol.">
        <title>Draft genome sequence of the oilseed species Ricinus communis.</title>
        <authorList>
            <person name="Chan A.P."/>
            <person name="Crabtree J."/>
            <person name="Zhao Q."/>
            <person name="Lorenzi H."/>
            <person name="Orvis J."/>
            <person name="Puiu D."/>
            <person name="Melake-Berhan A."/>
            <person name="Jones K.M."/>
            <person name="Redman J."/>
            <person name="Chen G."/>
            <person name="Cahoon E.B."/>
            <person name="Gedil M."/>
            <person name="Stanke M."/>
            <person name="Haas B.J."/>
            <person name="Wortman J.R."/>
            <person name="Fraser-Liggett C.M."/>
            <person name="Ravel J."/>
            <person name="Rabinowicz P.D."/>
        </authorList>
    </citation>
    <scope>NUCLEOTIDE SEQUENCE [LARGE SCALE GENOMIC DNA]</scope>
    <source>
        <strain evidence="2">cv. Hale</strain>
    </source>
</reference>
<sequence length="99" mass="10762">MQCSPCFQRLPPLDKIGVGRRQLPDPVGTSGIGLERHEIDVLPGAREVEQPRHRTGEISIGAMRGHVADRSSVDVDGPPVLQSRQILLGTTHRGSPVRI</sequence>
<gene>
    <name evidence="1" type="ORF">RCOM_1979050</name>
</gene>
<keyword evidence="2" id="KW-1185">Reference proteome</keyword>
<dbReference type="Proteomes" id="UP000008311">
    <property type="component" value="Unassembled WGS sequence"/>
</dbReference>
<proteinExistence type="predicted"/>
<evidence type="ECO:0000313" key="1">
    <source>
        <dbReference type="EMBL" id="EEF22488.1"/>
    </source>
</evidence>
<name>B9TNS7_RICCO</name>
<protein>
    <submittedName>
        <fullName evidence="1">Uncharacterized protein</fullName>
    </submittedName>
</protein>